<feature type="domain" description="PA14" evidence="1">
    <location>
        <begin position="755"/>
        <end position="899"/>
    </location>
</feature>
<name>A0A398CX46_9BACL</name>
<dbReference type="InterPro" id="IPR037524">
    <property type="entry name" value="PA14/GLEYA"/>
</dbReference>
<sequence length="957" mass="107075">MEFRFLRPKWVISTVAVALISLLLWLFASWDPIPGQSDYTASASSVPVQGELNRSYVDWKQQQIPFGVSSFDLAPWRSYMDTWDASRYLETLGVVFNVSDNEADATAQLLSEAGVRSARVEIGWGNISFDNEAKLKEPQIKGFEKIIAALKKHGIRPIILLNANSGNPVPNKFVDIKVKKFAAKGSRQIYVEKTAGIVPNYTGLIGQAYQTMFPIITSVDSKTGLLKLSAPLANDVKAGTLRIVQMKYRPFAGTVFSDGKSNPSATETINGWKKYLQTLTTFLKQSLGTTSSPSDAGFDLEVWNEMTFGSQFLDINNYYNPKLSFSKLPSYTLGGRTQEGPELLLPLTIDFVNNRDNKLPGVRVISGFSNQRPWENGTEMFAGQTGFSRHYYTGYNGEASIIKSDKNTATKKFMSATGNVTEGSSSYIPEHIEAMPEHWFYAYHTEFVVRDIQPYPGPWSQHYRYANPGNGKQAEVWMTETNWWRWPFAQKVVLAAKVSETDPRLISLMQNIGAKATLRTFTFYSHKGVKTVDMYAAKSGDLSHGVFSDAFFKELAANNYRLTDSARRLAGPQIQTLIRTAKLMRMGNKIENPRPIEVTKLVELNERIALKGNGTEEHPNTYNRDDFAILPFQLTENKFAIGYYVVTRDLTKEWQKDRSLLDPQRYAMPAQKFEITLSNIDGNRASVYSYDPLTDKRIQMGISAKTDTTLTVEVESVDYPRFLIVEESRSIAGPILSDVKLEQEGQNTFLSFRSNTAGNATVSWGPYPARSGGSFQLDLYADTQAVTPLKTYQTNLIQTDLAPSLTKGAWKWTGTIVPKYSETYSFALDTNICKAILKIDGQTVINGCASPIKAGTIDLIAGQTYSLELAFINDHENPQYSTLYWASQSQAKEPVTADPKGQRTASVAMDGVNRARIPLPGFERGHGVKIDFASSEGNLQTRFPQWNYDVRGVWWKP</sequence>
<dbReference type="PROSITE" id="PS51820">
    <property type="entry name" value="PA14"/>
    <property type="match status" value="1"/>
</dbReference>
<dbReference type="Proteomes" id="UP000266340">
    <property type="component" value="Unassembled WGS sequence"/>
</dbReference>
<dbReference type="SUPFAM" id="SSF56988">
    <property type="entry name" value="Anthrax protective antigen"/>
    <property type="match status" value="1"/>
</dbReference>
<dbReference type="OrthoDB" id="9803686at2"/>
<keyword evidence="3" id="KW-1185">Reference proteome</keyword>
<dbReference type="Gene3D" id="3.90.182.10">
    <property type="entry name" value="Toxin - Anthrax Protective Antigen,domain 1"/>
    <property type="match status" value="1"/>
</dbReference>
<evidence type="ECO:0000313" key="3">
    <source>
        <dbReference type="Proteomes" id="UP000266340"/>
    </source>
</evidence>
<organism evidence="2 3">
    <name type="scientific">Cohnella faecalis</name>
    <dbReference type="NCBI Taxonomy" id="2315694"/>
    <lineage>
        <taxon>Bacteria</taxon>
        <taxon>Bacillati</taxon>
        <taxon>Bacillota</taxon>
        <taxon>Bacilli</taxon>
        <taxon>Bacillales</taxon>
        <taxon>Paenibacillaceae</taxon>
        <taxon>Cohnella</taxon>
    </lineage>
</organism>
<dbReference type="SMART" id="SM00758">
    <property type="entry name" value="PA14"/>
    <property type="match status" value="1"/>
</dbReference>
<dbReference type="InterPro" id="IPR011658">
    <property type="entry name" value="PA14_dom"/>
</dbReference>
<protein>
    <recommendedName>
        <fullName evidence="1">PA14 domain-containing protein</fullName>
    </recommendedName>
</protein>
<gene>
    <name evidence="2" type="ORF">D3H35_09515</name>
</gene>
<comment type="caution">
    <text evidence="2">The sequence shown here is derived from an EMBL/GenBank/DDBJ whole genome shotgun (WGS) entry which is preliminary data.</text>
</comment>
<dbReference type="EMBL" id="QXJM01000030">
    <property type="protein sequence ID" value="RIE03781.1"/>
    <property type="molecule type" value="Genomic_DNA"/>
</dbReference>
<evidence type="ECO:0000259" key="1">
    <source>
        <dbReference type="PROSITE" id="PS51820"/>
    </source>
</evidence>
<dbReference type="Gene3D" id="3.20.20.80">
    <property type="entry name" value="Glycosidases"/>
    <property type="match status" value="1"/>
</dbReference>
<proteinExistence type="predicted"/>
<reference evidence="2 3" key="1">
    <citation type="submission" date="2018-09" db="EMBL/GenBank/DDBJ databases">
        <title>Cohnella cavernae sp. nov., isolated from a karst cave.</title>
        <authorList>
            <person name="Zhu H."/>
        </authorList>
    </citation>
    <scope>NUCLEOTIDE SEQUENCE [LARGE SCALE GENOMIC DNA]</scope>
    <source>
        <strain evidence="2 3">K2E09-144</strain>
    </source>
</reference>
<dbReference type="SUPFAM" id="SSF51445">
    <property type="entry name" value="(Trans)glycosidases"/>
    <property type="match status" value="1"/>
</dbReference>
<evidence type="ECO:0000313" key="2">
    <source>
        <dbReference type="EMBL" id="RIE03781.1"/>
    </source>
</evidence>
<accession>A0A398CX46</accession>
<dbReference type="AlphaFoldDB" id="A0A398CX46"/>
<dbReference type="InterPro" id="IPR017853">
    <property type="entry name" value="GH"/>
</dbReference>
<dbReference type="Pfam" id="PF07691">
    <property type="entry name" value="PA14"/>
    <property type="match status" value="1"/>
</dbReference>
<dbReference type="RefSeq" id="WP_119148853.1">
    <property type="nucleotide sequence ID" value="NZ_JBHSOV010000021.1"/>
</dbReference>